<keyword evidence="2" id="KW-1185">Reference proteome</keyword>
<name>A0A1G8TZ66_9RHOB</name>
<dbReference type="OrthoDB" id="7744932at2"/>
<dbReference type="AlphaFoldDB" id="A0A1G8TZ66"/>
<dbReference type="EMBL" id="FNEJ01000034">
    <property type="protein sequence ID" value="SDJ46747.1"/>
    <property type="molecule type" value="Genomic_DNA"/>
</dbReference>
<gene>
    <name evidence="1" type="ORF">SAMN04487993_103415</name>
</gene>
<dbReference type="STRING" id="555512.SAMN04487993_103415"/>
<accession>A0A1G8TZ66</accession>
<dbReference type="RefSeq" id="WP_089851916.1">
    <property type="nucleotide sequence ID" value="NZ_FNEJ01000034.1"/>
</dbReference>
<dbReference type="Proteomes" id="UP000199093">
    <property type="component" value="Unassembled WGS sequence"/>
</dbReference>
<proteinExistence type="predicted"/>
<evidence type="ECO:0000313" key="2">
    <source>
        <dbReference type="Proteomes" id="UP000199093"/>
    </source>
</evidence>
<sequence length="109" mass="11809">MPRETTSFRSGATEPSRNAAVPGFMSRMICICAEASAHPDAPMALALFQRVEILKQPPELAARALGLKPGDAAYLLTGLREEVAKILALTLLAGRPSREIYEQKEANDE</sequence>
<reference evidence="1 2" key="1">
    <citation type="submission" date="2016-10" db="EMBL/GenBank/DDBJ databases">
        <authorList>
            <person name="de Groot N.N."/>
        </authorList>
    </citation>
    <scope>NUCLEOTIDE SEQUENCE [LARGE SCALE GENOMIC DNA]</scope>
    <source>
        <strain evidence="1 2">DSM 26424</strain>
    </source>
</reference>
<protein>
    <submittedName>
        <fullName evidence="1">Uncharacterized protein</fullName>
    </submittedName>
</protein>
<evidence type="ECO:0000313" key="1">
    <source>
        <dbReference type="EMBL" id="SDJ46747.1"/>
    </source>
</evidence>
<organism evidence="1 2">
    <name type="scientific">Salipiger marinus</name>
    <dbReference type="NCBI Taxonomy" id="555512"/>
    <lineage>
        <taxon>Bacteria</taxon>
        <taxon>Pseudomonadati</taxon>
        <taxon>Pseudomonadota</taxon>
        <taxon>Alphaproteobacteria</taxon>
        <taxon>Rhodobacterales</taxon>
        <taxon>Roseobacteraceae</taxon>
        <taxon>Salipiger</taxon>
    </lineage>
</organism>